<dbReference type="RefSeq" id="WP_012680537.1">
    <property type="nucleotide sequence ID" value="NC_012483.1"/>
</dbReference>
<dbReference type="Proteomes" id="UP000002207">
    <property type="component" value="Chromosome"/>
</dbReference>
<dbReference type="InterPro" id="IPR007837">
    <property type="entry name" value="DinB"/>
</dbReference>
<dbReference type="HOGENOM" id="CLU_1633040_0_0_0"/>
<proteinExistence type="inferred from homology"/>
<comment type="similarity">
    <text evidence="1">Belongs to the DinB family.</text>
</comment>
<accession>C1F8K5</accession>
<evidence type="ECO:0000256" key="1">
    <source>
        <dbReference type="ARBA" id="ARBA00008635"/>
    </source>
</evidence>
<keyword evidence="2 3" id="KW-0479">Metal-binding</keyword>
<evidence type="ECO:0000313" key="4">
    <source>
        <dbReference type="EMBL" id="ACO33931.1"/>
    </source>
</evidence>
<feature type="binding site" evidence="3">
    <location>
        <position position="47"/>
    </location>
    <ligand>
        <name>a divalent metal cation</name>
        <dbReference type="ChEBI" id="CHEBI:60240"/>
    </ligand>
</feature>
<sequence length="168" mass="19579">MSLAAGFLPEFDHEFANTRRMLELVPNDHLSWKPHEKSMELVRLAWHISDFPDWCRDTMKLPGMSVSVEDGMKYMDVWKDKKREDILARFDKDLPEAREALAATSDEDMARNWKMDWMGQTIVDMPRIAVYRGMVMNHMIHHRAQLGVYLRLLNVPIPGFYGPSADEA</sequence>
<dbReference type="SUPFAM" id="SSF109854">
    <property type="entry name" value="DinB/YfiT-like putative metalloenzymes"/>
    <property type="match status" value="1"/>
</dbReference>
<evidence type="ECO:0000256" key="2">
    <source>
        <dbReference type="ARBA" id="ARBA00022723"/>
    </source>
</evidence>
<evidence type="ECO:0000313" key="5">
    <source>
        <dbReference type="Proteomes" id="UP000002207"/>
    </source>
</evidence>
<feature type="binding site" evidence="3">
    <location>
        <position position="142"/>
    </location>
    <ligand>
        <name>a divalent metal cation</name>
        <dbReference type="ChEBI" id="CHEBI:60240"/>
    </ligand>
</feature>
<dbReference type="InParanoid" id="C1F8K5"/>
<dbReference type="Gene3D" id="1.20.120.450">
    <property type="entry name" value="dinb family like domain"/>
    <property type="match status" value="1"/>
</dbReference>
<dbReference type="EMBL" id="CP001472">
    <property type="protein sequence ID" value="ACO33931.1"/>
    <property type="molecule type" value="Genomic_DNA"/>
</dbReference>
<reference evidence="4 5" key="1">
    <citation type="journal article" date="2009" name="Appl. Environ. Microbiol.">
        <title>Three genomes from the phylum Acidobacteria provide insight into the lifestyles of these microorganisms in soils.</title>
        <authorList>
            <person name="Ward N.L."/>
            <person name="Challacombe J.F."/>
            <person name="Janssen P.H."/>
            <person name="Henrissat B."/>
            <person name="Coutinho P.M."/>
            <person name="Wu M."/>
            <person name="Xie G."/>
            <person name="Haft D.H."/>
            <person name="Sait M."/>
            <person name="Badger J."/>
            <person name="Barabote R.D."/>
            <person name="Bradley B."/>
            <person name="Brettin T.S."/>
            <person name="Brinkac L.M."/>
            <person name="Bruce D."/>
            <person name="Creasy T."/>
            <person name="Daugherty S.C."/>
            <person name="Davidsen T.M."/>
            <person name="DeBoy R.T."/>
            <person name="Detter J.C."/>
            <person name="Dodson R.J."/>
            <person name="Durkin A.S."/>
            <person name="Ganapathy A."/>
            <person name="Gwinn-Giglio M."/>
            <person name="Han C.S."/>
            <person name="Khouri H."/>
            <person name="Kiss H."/>
            <person name="Kothari S.P."/>
            <person name="Madupu R."/>
            <person name="Nelson K.E."/>
            <person name="Nelson W.C."/>
            <person name="Paulsen I."/>
            <person name="Penn K."/>
            <person name="Ren Q."/>
            <person name="Rosovitz M.J."/>
            <person name="Selengut J.D."/>
            <person name="Shrivastava S."/>
            <person name="Sullivan S.A."/>
            <person name="Tapia R."/>
            <person name="Thompson L.S."/>
            <person name="Watkins K.L."/>
            <person name="Yang Q."/>
            <person name="Yu C."/>
            <person name="Zafar N."/>
            <person name="Zhou L."/>
            <person name="Kuske C.R."/>
        </authorList>
    </citation>
    <scope>NUCLEOTIDE SEQUENCE [LARGE SCALE GENOMIC DNA]</scope>
    <source>
        <strain evidence="5">ATCC 51196 / DSM 11244 / BCRC 80197 / JCM 7670 / NBRC 15755 / NCIMB 13165 / 161</strain>
    </source>
</reference>
<name>C1F8K5_ACIC5</name>
<keyword evidence="5" id="KW-1185">Reference proteome</keyword>
<evidence type="ECO:0000256" key="3">
    <source>
        <dbReference type="PIRSR" id="PIRSR607837-1"/>
    </source>
</evidence>
<protein>
    <submittedName>
        <fullName evidence="4">DinB family protein</fullName>
    </submittedName>
</protein>
<gene>
    <name evidence="4" type="ordered locus">ACP_0132</name>
</gene>
<dbReference type="OrthoDB" id="119432at2"/>
<dbReference type="STRING" id="240015.ACP_0132"/>
<dbReference type="Pfam" id="PF05163">
    <property type="entry name" value="DinB"/>
    <property type="match status" value="1"/>
</dbReference>
<feature type="binding site" evidence="3">
    <location>
        <position position="138"/>
    </location>
    <ligand>
        <name>a divalent metal cation</name>
        <dbReference type="ChEBI" id="CHEBI:60240"/>
    </ligand>
</feature>
<dbReference type="AlphaFoldDB" id="C1F8K5"/>
<dbReference type="InterPro" id="IPR034660">
    <property type="entry name" value="DinB/YfiT-like"/>
</dbReference>
<dbReference type="eggNOG" id="COG2318">
    <property type="taxonomic scope" value="Bacteria"/>
</dbReference>
<dbReference type="GO" id="GO:0046872">
    <property type="term" value="F:metal ion binding"/>
    <property type="evidence" value="ECO:0007669"/>
    <property type="project" value="UniProtKB-KW"/>
</dbReference>
<organism evidence="4 5">
    <name type="scientific">Acidobacterium capsulatum (strain ATCC 51196 / DSM 11244 / BCRC 80197 / JCM 7670 / NBRC 15755 / NCIMB 13165 / 161)</name>
    <dbReference type="NCBI Taxonomy" id="240015"/>
    <lineage>
        <taxon>Bacteria</taxon>
        <taxon>Pseudomonadati</taxon>
        <taxon>Acidobacteriota</taxon>
        <taxon>Terriglobia</taxon>
        <taxon>Terriglobales</taxon>
        <taxon>Acidobacteriaceae</taxon>
        <taxon>Acidobacterium</taxon>
    </lineage>
</organism>
<dbReference type="KEGG" id="aca:ACP_0132"/>